<dbReference type="SUPFAM" id="SSF53448">
    <property type="entry name" value="Nucleotide-diphospho-sugar transferases"/>
    <property type="match status" value="1"/>
</dbReference>
<dbReference type="Proteomes" id="UP000283680">
    <property type="component" value="Unassembled WGS sequence"/>
</dbReference>
<dbReference type="EMBL" id="CZBF01000001">
    <property type="protein sequence ID" value="CUP41946.1"/>
    <property type="molecule type" value="Genomic_DNA"/>
</dbReference>
<gene>
    <name evidence="1" type="primary">wbbL_1</name>
    <name evidence="2" type="ORF">DWY92_14505</name>
    <name evidence="1" type="ORF">ERS852554_00669</name>
</gene>
<evidence type="ECO:0000313" key="3">
    <source>
        <dbReference type="Proteomes" id="UP000095788"/>
    </source>
</evidence>
<keyword evidence="1" id="KW-0328">Glycosyltransferase</keyword>
<dbReference type="EC" id="2.4.-.-" evidence="1"/>
<dbReference type="PANTHER" id="PTHR43179">
    <property type="entry name" value="RHAMNOSYLTRANSFERASE WBBL"/>
    <property type="match status" value="1"/>
</dbReference>
<evidence type="ECO:0000313" key="2">
    <source>
        <dbReference type="EMBL" id="RGQ49784.1"/>
    </source>
</evidence>
<keyword evidence="1" id="KW-0808">Transferase</keyword>
<sequence>MIHNSVKLSFVIVEYYSIDEILLCQDAISRNIPREVLYEVIVSSNSVYSKIKQEELVRDYSMLKWIFNEQNGGFAYAMNQGLKVASGDVLVIMNPDVKLGKGVDRMYAYLMQNDSIGVIAPQIKNVQGVIQDSFRRFITPMNFVCRHLHRMLGMERVEIALNIQSVDWVIGAFMMIPRQAYEVVGGLDAHYFLYCEDMDLCKRMHLAGYSVVYFPEAEIEYEGTRSARYSLKYACIFLKSLLRYWKKFGISI</sequence>
<evidence type="ECO:0000313" key="4">
    <source>
        <dbReference type="Proteomes" id="UP000283680"/>
    </source>
</evidence>
<dbReference type="RefSeq" id="WP_057281177.1">
    <property type="nucleotide sequence ID" value="NZ_CAXTFB010000020.1"/>
</dbReference>
<dbReference type="PANTHER" id="PTHR43179:SF7">
    <property type="entry name" value="RHAMNOSYLTRANSFERASE WBBL"/>
    <property type="match status" value="1"/>
</dbReference>
<accession>A0A174N2Q6</accession>
<dbReference type="Pfam" id="PF13641">
    <property type="entry name" value="Glyco_tranf_2_3"/>
    <property type="match status" value="1"/>
</dbReference>
<organism evidence="1 3">
    <name type="scientific">Bacteroides uniformis</name>
    <dbReference type="NCBI Taxonomy" id="820"/>
    <lineage>
        <taxon>Bacteria</taxon>
        <taxon>Pseudomonadati</taxon>
        <taxon>Bacteroidota</taxon>
        <taxon>Bacteroidia</taxon>
        <taxon>Bacteroidales</taxon>
        <taxon>Bacteroidaceae</taxon>
        <taxon>Bacteroides</taxon>
    </lineage>
</organism>
<protein>
    <submittedName>
        <fullName evidence="1 2">Glycosyltransferase</fullName>
        <ecNumber evidence="1">2.4.-.-</ecNumber>
    </submittedName>
</protein>
<dbReference type="Gene3D" id="3.90.550.10">
    <property type="entry name" value="Spore Coat Polysaccharide Biosynthesis Protein SpsA, Chain A"/>
    <property type="match status" value="1"/>
</dbReference>
<dbReference type="Proteomes" id="UP000095788">
    <property type="component" value="Unassembled WGS sequence"/>
</dbReference>
<dbReference type="EMBL" id="QRTH01000007">
    <property type="protein sequence ID" value="RGQ49784.1"/>
    <property type="molecule type" value="Genomic_DNA"/>
</dbReference>
<reference evidence="2 4" key="2">
    <citation type="submission" date="2018-08" db="EMBL/GenBank/DDBJ databases">
        <title>A genome reference for cultivated species of the human gut microbiota.</title>
        <authorList>
            <person name="Zou Y."/>
            <person name="Xue W."/>
            <person name="Luo G."/>
        </authorList>
    </citation>
    <scope>NUCLEOTIDE SEQUENCE [LARGE SCALE GENOMIC DNA]</scope>
    <source>
        <strain evidence="2 4">AF28-11</strain>
    </source>
</reference>
<dbReference type="InterPro" id="IPR029044">
    <property type="entry name" value="Nucleotide-diphossugar_trans"/>
</dbReference>
<dbReference type="AlphaFoldDB" id="A0A174N2Q6"/>
<name>A0A174N2Q6_BACUN</name>
<proteinExistence type="predicted"/>
<evidence type="ECO:0000313" key="1">
    <source>
        <dbReference type="EMBL" id="CUP41946.1"/>
    </source>
</evidence>
<reference evidence="1 3" key="1">
    <citation type="submission" date="2015-09" db="EMBL/GenBank/DDBJ databases">
        <authorList>
            <consortium name="Pathogen Informatics"/>
        </authorList>
    </citation>
    <scope>NUCLEOTIDE SEQUENCE [LARGE SCALE GENOMIC DNA]</scope>
    <source>
        <strain evidence="1 3">2789STDY5834942</strain>
    </source>
</reference>
<dbReference type="GO" id="GO:0016757">
    <property type="term" value="F:glycosyltransferase activity"/>
    <property type="evidence" value="ECO:0007669"/>
    <property type="project" value="UniProtKB-KW"/>
</dbReference>